<dbReference type="PROSITE" id="PS00695">
    <property type="entry name" value="ENT_VIR_OMP_2"/>
    <property type="match status" value="1"/>
</dbReference>
<dbReference type="OrthoDB" id="1431594at2"/>
<evidence type="ECO:0000313" key="4">
    <source>
        <dbReference type="Proteomes" id="UP000028705"/>
    </source>
</evidence>
<organism evidence="3 4">
    <name type="scientific">Chryseobacterium soli</name>
    <dbReference type="NCBI Taxonomy" id="445961"/>
    <lineage>
        <taxon>Bacteria</taxon>
        <taxon>Pseudomonadati</taxon>
        <taxon>Bacteroidota</taxon>
        <taxon>Flavobacteriia</taxon>
        <taxon>Flavobacteriales</taxon>
        <taxon>Weeksellaceae</taxon>
        <taxon>Chryseobacterium group</taxon>
        <taxon>Chryseobacterium</taxon>
    </lineage>
</organism>
<evidence type="ECO:0000313" key="3">
    <source>
        <dbReference type="EMBL" id="KFF14512.1"/>
    </source>
</evidence>
<evidence type="ECO:0000259" key="2">
    <source>
        <dbReference type="Pfam" id="PF13568"/>
    </source>
</evidence>
<protein>
    <recommendedName>
        <fullName evidence="2">Outer membrane protein beta-barrel domain-containing protein</fullName>
    </recommendedName>
</protein>
<dbReference type="InterPro" id="IPR011250">
    <property type="entry name" value="OMP/PagP_B-barrel"/>
</dbReference>
<keyword evidence="1" id="KW-0732">Signal</keyword>
<dbReference type="InterPro" id="IPR025665">
    <property type="entry name" value="Beta-barrel_OMP_2"/>
</dbReference>
<feature type="domain" description="Outer membrane protein beta-barrel" evidence="2">
    <location>
        <begin position="46"/>
        <end position="173"/>
    </location>
</feature>
<dbReference type="eggNOG" id="COG3637">
    <property type="taxonomic scope" value="Bacteria"/>
</dbReference>
<dbReference type="GO" id="GO:0044384">
    <property type="term" value="C:host outer membrane"/>
    <property type="evidence" value="ECO:0007669"/>
    <property type="project" value="InterPro"/>
</dbReference>
<feature type="chain" id="PRO_5001802464" description="Outer membrane protein beta-barrel domain-containing protein" evidence="1">
    <location>
        <begin position="19"/>
        <end position="205"/>
    </location>
</feature>
<dbReference type="Pfam" id="PF13568">
    <property type="entry name" value="OMP_b-brl_2"/>
    <property type="match status" value="1"/>
</dbReference>
<accession>A0A086ACU8</accession>
<keyword evidence="4" id="KW-1185">Reference proteome</keyword>
<dbReference type="EMBL" id="JPRH01000001">
    <property type="protein sequence ID" value="KFF14512.1"/>
    <property type="molecule type" value="Genomic_DNA"/>
</dbReference>
<dbReference type="AlphaFoldDB" id="A0A086ACU8"/>
<sequence length="205" mass="22745">MKKVFSIALIGISMFASAQISLAGKANLIFPTGSPTWKNISGTVNNAIENKGSNNVGFNLGLSLRVNLPTSFFLMPELYYTHFKNEFTDPVSNTSFDVKSNRVDLPVLLGHNVLGNTLGVFVGPVASYNLSKDNTFNDFKENVKNNFTVGYQFGAQLEIKKLIVNAKYEGAFSKDTRNFINKVSGEEIRYDNRPNLFMVGLGYKF</sequence>
<dbReference type="RefSeq" id="WP_034709298.1">
    <property type="nucleotide sequence ID" value="NZ_JAODPJ010000002.1"/>
</dbReference>
<proteinExistence type="predicted"/>
<dbReference type="STRING" id="445961.IW15_03510"/>
<name>A0A086ACU8_9FLAO</name>
<gene>
    <name evidence="3" type="ORF">IW15_03510</name>
</gene>
<comment type="caution">
    <text evidence="3">The sequence shown here is derived from an EMBL/GenBank/DDBJ whole genome shotgun (WGS) entry which is preliminary data.</text>
</comment>
<dbReference type="Gene3D" id="2.40.160.20">
    <property type="match status" value="1"/>
</dbReference>
<evidence type="ECO:0000256" key="1">
    <source>
        <dbReference type="SAM" id="SignalP"/>
    </source>
</evidence>
<dbReference type="Proteomes" id="UP000028705">
    <property type="component" value="Unassembled WGS sequence"/>
</dbReference>
<reference evidence="3 4" key="1">
    <citation type="submission" date="2014-07" db="EMBL/GenBank/DDBJ databases">
        <title>Genome of Chryseobacterium soli DSM 19298.</title>
        <authorList>
            <person name="Stropko S.J."/>
            <person name="Pipes S.E."/>
            <person name="Newman J."/>
        </authorList>
    </citation>
    <scope>NUCLEOTIDE SEQUENCE [LARGE SCALE GENOMIC DNA]</scope>
    <source>
        <strain evidence="3 4">DSM 19298</strain>
    </source>
</reference>
<dbReference type="InterPro" id="IPR000758">
    <property type="entry name" value="Enterovir_OMP"/>
</dbReference>
<dbReference type="SUPFAM" id="SSF56925">
    <property type="entry name" value="OMPA-like"/>
    <property type="match status" value="1"/>
</dbReference>
<feature type="signal peptide" evidence="1">
    <location>
        <begin position="1"/>
        <end position="18"/>
    </location>
</feature>